<dbReference type="EMBL" id="JAAGLQ010000474">
    <property type="protein sequence ID" value="NEA18146.1"/>
    <property type="molecule type" value="Genomic_DNA"/>
</dbReference>
<accession>A0A6N9U895</accession>
<evidence type="ECO:0000313" key="2">
    <source>
        <dbReference type="EMBL" id="NEA18146.1"/>
    </source>
</evidence>
<keyword evidence="1" id="KW-1133">Transmembrane helix</keyword>
<name>A0A6N9U895_STRHA</name>
<evidence type="ECO:0000313" key="3">
    <source>
        <dbReference type="Proteomes" id="UP000471293"/>
    </source>
</evidence>
<feature type="transmembrane region" description="Helical" evidence="1">
    <location>
        <begin position="95"/>
        <end position="116"/>
    </location>
</feature>
<reference evidence="2 3" key="1">
    <citation type="submission" date="2020-01" db="EMBL/GenBank/DDBJ databases">
        <title>Insect and environment-associated Actinomycetes.</title>
        <authorList>
            <person name="Currrie C."/>
            <person name="Chevrette M."/>
            <person name="Carlson C."/>
            <person name="Stubbendieck R."/>
            <person name="Wendt-Pienkowski E."/>
        </authorList>
    </citation>
    <scope>NUCLEOTIDE SEQUENCE [LARGE SCALE GENOMIC DNA]</scope>
    <source>
        <strain evidence="2 3">SID11342</strain>
    </source>
</reference>
<dbReference type="AlphaFoldDB" id="A0A6N9U895"/>
<protein>
    <submittedName>
        <fullName evidence="2">Uncharacterized protein</fullName>
    </submittedName>
</protein>
<keyword evidence="1" id="KW-0812">Transmembrane</keyword>
<gene>
    <name evidence="2" type="ORF">G3I29_22065</name>
</gene>
<organism evidence="2 3">
    <name type="scientific">Streptomyces halstedii</name>
    <dbReference type="NCBI Taxonomy" id="1944"/>
    <lineage>
        <taxon>Bacteria</taxon>
        <taxon>Bacillati</taxon>
        <taxon>Actinomycetota</taxon>
        <taxon>Actinomycetes</taxon>
        <taxon>Kitasatosporales</taxon>
        <taxon>Streptomycetaceae</taxon>
        <taxon>Streptomyces</taxon>
    </lineage>
</organism>
<keyword evidence="1" id="KW-0472">Membrane</keyword>
<dbReference type="Proteomes" id="UP000471293">
    <property type="component" value="Unassembled WGS sequence"/>
</dbReference>
<evidence type="ECO:0000256" key="1">
    <source>
        <dbReference type="SAM" id="Phobius"/>
    </source>
</evidence>
<sequence length="222" mass="23643">MLTRFVRLHAELTLNALRFWLLFARAYRGAPSLAAILLLTVLNAVVGAHEVRAGLSEPVTIPYALLIPAVMACVVGLSCYADVSHLDRVGTRRVPLARLLLLLALLAPAAVGLLLLTPGSQSPEALGQGEWAAFRNLLGLTGVVALSVTVFGQEASWVPTTVLTGAALFLGRQGTGAGTWAWISAPQNDAHAFWVAVVLFVCGTSLLVFHGERGLARRVLRY</sequence>
<feature type="transmembrane region" description="Helical" evidence="1">
    <location>
        <begin position="192"/>
        <end position="211"/>
    </location>
</feature>
<feature type="transmembrane region" description="Helical" evidence="1">
    <location>
        <begin position="63"/>
        <end position="83"/>
    </location>
</feature>
<proteinExistence type="predicted"/>
<comment type="caution">
    <text evidence="2">The sequence shown here is derived from an EMBL/GenBank/DDBJ whole genome shotgun (WGS) entry which is preliminary data.</text>
</comment>